<comment type="caution">
    <text evidence="1">The sequence shown here is derived from an EMBL/GenBank/DDBJ whole genome shotgun (WGS) entry which is preliminary data.</text>
</comment>
<evidence type="ECO:0000313" key="1">
    <source>
        <dbReference type="EMBL" id="GBP69241.1"/>
    </source>
</evidence>
<proteinExistence type="predicted"/>
<sequence>MNELFYLQVVSPRVGVVATSGAWDPAGRRHLDFMISPTMKLPLILSALKKHFSSKGVYDSKGKESAFKVEQTDRRVDGMGLVIGYHWHPLDTKCNEPLSPCFRAHRVSSEGLKRSRCDFHWKFKLELGWVAESELTAGLGVKSRKEPESESEAEPGLK</sequence>
<name>A0A4C1XZ00_EUMVA</name>
<evidence type="ECO:0000313" key="2">
    <source>
        <dbReference type="Proteomes" id="UP000299102"/>
    </source>
</evidence>
<dbReference type="OrthoDB" id="6348293at2759"/>
<protein>
    <submittedName>
        <fullName evidence="1">Uncharacterized protein</fullName>
    </submittedName>
</protein>
<dbReference type="Proteomes" id="UP000299102">
    <property type="component" value="Unassembled WGS sequence"/>
</dbReference>
<reference evidence="1 2" key="1">
    <citation type="journal article" date="2019" name="Commun. Biol.">
        <title>The bagworm genome reveals a unique fibroin gene that provides high tensile strength.</title>
        <authorList>
            <person name="Kono N."/>
            <person name="Nakamura H."/>
            <person name="Ohtoshi R."/>
            <person name="Tomita M."/>
            <person name="Numata K."/>
            <person name="Arakawa K."/>
        </authorList>
    </citation>
    <scope>NUCLEOTIDE SEQUENCE [LARGE SCALE GENOMIC DNA]</scope>
</reference>
<gene>
    <name evidence="1" type="ORF">EVAR_96755_1</name>
</gene>
<dbReference type="AlphaFoldDB" id="A0A4C1XZ00"/>
<organism evidence="1 2">
    <name type="scientific">Eumeta variegata</name>
    <name type="common">Bagworm moth</name>
    <name type="synonym">Eumeta japonica</name>
    <dbReference type="NCBI Taxonomy" id="151549"/>
    <lineage>
        <taxon>Eukaryota</taxon>
        <taxon>Metazoa</taxon>
        <taxon>Ecdysozoa</taxon>
        <taxon>Arthropoda</taxon>
        <taxon>Hexapoda</taxon>
        <taxon>Insecta</taxon>
        <taxon>Pterygota</taxon>
        <taxon>Neoptera</taxon>
        <taxon>Endopterygota</taxon>
        <taxon>Lepidoptera</taxon>
        <taxon>Glossata</taxon>
        <taxon>Ditrysia</taxon>
        <taxon>Tineoidea</taxon>
        <taxon>Psychidae</taxon>
        <taxon>Oiketicinae</taxon>
        <taxon>Eumeta</taxon>
    </lineage>
</organism>
<keyword evidence="2" id="KW-1185">Reference proteome</keyword>
<accession>A0A4C1XZ00</accession>
<dbReference type="EMBL" id="BGZK01001034">
    <property type="protein sequence ID" value="GBP69241.1"/>
    <property type="molecule type" value="Genomic_DNA"/>
</dbReference>